<keyword evidence="4" id="KW-1185">Reference proteome</keyword>
<keyword evidence="2" id="KW-0812">Transmembrane</keyword>
<feature type="compositionally biased region" description="Basic and acidic residues" evidence="1">
    <location>
        <begin position="101"/>
        <end position="119"/>
    </location>
</feature>
<accession>A0A8J6HGY1</accession>
<evidence type="ECO:0000313" key="4">
    <source>
        <dbReference type="Proteomes" id="UP000719412"/>
    </source>
</evidence>
<keyword evidence="2" id="KW-1133">Transmembrane helix</keyword>
<organism evidence="3 4">
    <name type="scientific">Tenebrio molitor</name>
    <name type="common">Yellow mealworm beetle</name>
    <dbReference type="NCBI Taxonomy" id="7067"/>
    <lineage>
        <taxon>Eukaryota</taxon>
        <taxon>Metazoa</taxon>
        <taxon>Ecdysozoa</taxon>
        <taxon>Arthropoda</taxon>
        <taxon>Hexapoda</taxon>
        <taxon>Insecta</taxon>
        <taxon>Pterygota</taxon>
        <taxon>Neoptera</taxon>
        <taxon>Endopterygota</taxon>
        <taxon>Coleoptera</taxon>
        <taxon>Polyphaga</taxon>
        <taxon>Cucujiformia</taxon>
        <taxon>Tenebrionidae</taxon>
        <taxon>Tenebrio</taxon>
    </lineage>
</organism>
<feature type="transmembrane region" description="Helical" evidence="2">
    <location>
        <begin position="184"/>
        <end position="213"/>
    </location>
</feature>
<evidence type="ECO:0000256" key="2">
    <source>
        <dbReference type="SAM" id="Phobius"/>
    </source>
</evidence>
<dbReference type="AlphaFoldDB" id="A0A8J6HGY1"/>
<keyword evidence="2" id="KW-0472">Membrane</keyword>
<reference evidence="3" key="2">
    <citation type="submission" date="2021-08" db="EMBL/GenBank/DDBJ databases">
        <authorList>
            <person name="Eriksson T."/>
        </authorList>
    </citation>
    <scope>NUCLEOTIDE SEQUENCE</scope>
    <source>
        <strain evidence="3">Stoneville</strain>
        <tissue evidence="3">Whole head</tissue>
    </source>
</reference>
<sequence>MQERALIRFSSICAVQDETPQEQMDVEHDTWAGTWSLFRRNNAGFSCPRRVDLCVTDPLDKWDKTHVTKLSNTYTLLRRLPTHQARRRPESSGDFPPRIKTQREYRESIKKNHARRESSPKTNPIGIRPRARSPATMEKDSGRYCYEPYQSKNSTNSLKRDAKTKKSNESCRCFGKSRKSRTKAFFTGLATNLGICILLFGYTLIGSVIFLAIEGGNTFQHSTTQILATTSMASDNNKKFLNHSAEFKARNDEARARTVENIWDITVSLNILYRDNWTRLAAQEITRFQDELLKSLGEELAQQPVQEKKTAGRVTGENYEWTFAKAFLYSLTVLTTIAISLEYFPQGNRHLYSSISLFNALLLS</sequence>
<dbReference type="EMBL" id="JABDTM020024219">
    <property type="protein sequence ID" value="KAH0814516.1"/>
    <property type="molecule type" value="Genomic_DNA"/>
</dbReference>
<proteinExistence type="predicted"/>
<feature type="region of interest" description="Disordered" evidence="1">
    <location>
        <begin position="78"/>
        <end position="163"/>
    </location>
</feature>
<name>A0A8J6HGY1_TENMO</name>
<protein>
    <submittedName>
        <fullName evidence="3">Uncharacterized protein</fullName>
    </submittedName>
</protein>
<dbReference type="Gene3D" id="1.10.287.70">
    <property type="match status" value="1"/>
</dbReference>
<dbReference type="SUPFAM" id="SSF81324">
    <property type="entry name" value="Voltage-gated potassium channels"/>
    <property type="match status" value="1"/>
</dbReference>
<dbReference type="Proteomes" id="UP000719412">
    <property type="component" value="Unassembled WGS sequence"/>
</dbReference>
<reference evidence="3" key="1">
    <citation type="journal article" date="2020" name="J Insects Food Feed">
        <title>The yellow mealworm (Tenebrio molitor) genome: a resource for the emerging insects as food and feed industry.</title>
        <authorList>
            <person name="Eriksson T."/>
            <person name="Andere A."/>
            <person name="Kelstrup H."/>
            <person name="Emery V."/>
            <person name="Picard C."/>
        </authorList>
    </citation>
    <scope>NUCLEOTIDE SEQUENCE</scope>
    <source>
        <strain evidence="3">Stoneville</strain>
        <tissue evidence="3">Whole head</tissue>
    </source>
</reference>
<evidence type="ECO:0000256" key="1">
    <source>
        <dbReference type="SAM" id="MobiDB-lite"/>
    </source>
</evidence>
<comment type="caution">
    <text evidence="3">The sequence shown here is derived from an EMBL/GenBank/DDBJ whole genome shotgun (WGS) entry which is preliminary data.</text>
</comment>
<evidence type="ECO:0000313" key="3">
    <source>
        <dbReference type="EMBL" id="KAH0814516.1"/>
    </source>
</evidence>
<gene>
    <name evidence="3" type="ORF">GEV33_008275</name>
</gene>